<dbReference type="Gene3D" id="1.10.287.1060">
    <property type="entry name" value="ESAT-6-like"/>
    <property type="match status" value="1"/>
</dbReference>
<sequence>MGDAKVGGVIADMEKMSQTFKTQSGAVLDAKKALDGEANKIPASWSGPNADKFKSAWEAYKSSFDKVSQALEEAQDGIRKNKEAIQAATGA</sequence>
<dbReference type="Pfam" id="PF06013">
    <property type="entry name" value="WXG100"/>
    <property type="match status" value="1"/>
</dbReference>
<comment type="caution">
    <text evidence="2">The sequence shown here is derived from an EMBL/GenBank/DDBJ whole genome shotgun (WGS) entry which is preliminary data.</text>
</comment>
<dbReference type="AlphaFoldDB" id="A0A7W0CJV3"/>
<evidence type="ECO:0000313" key="3">
    <source>
        <dbReference type="Proteomes" id="UP000530928"/>
    </source>
</evidence>
<dbReference type="Proteomes" id="UP000530928">
    <property type="component" value="Unassembled WGS sequence"/>
</dbReference>
<dbReference type="EMBL" id="JACDUR010000004">
    <property type="protein sequence ID" value="MBA2892498.1"/>
    <property type="molecule type" value="Genomic_DNA"/>
</dbReference>
<dbReference type="RefSeq" id="WP_181611265.1">
    <property type="nucleotide sequence ID" value="NZ_BAABAM010000003.1"/>
</dbReference>
<dbReference type="InterPro" id="IPR036689">
    <property type="entry name" value="ESAT-6-like_sf"/>
</dbReference>
<accession>A0A7W0CJV3</accession>
<keyword evidence="3" id="KW-1185">Reference proteome</keyword>
<name>A0A7W0CJV3_9ACTN</name>
<protein>
    <recommendedName>
        <fullName evidence="1">ESAT-6-like protein</fullName>
    </recommendedName>
</protein>
<evidence type="ECO:0000256" key="1">
    <source>
        <dbReference type="RuleBase" id="RU362001"/>
    </source>
</evidence>
<reference evidence="2 3" key="1">
    <citation type="submission" date="2020-07" db="EMBL/GenBank/DDBJ databases">
        <title>Genomic Encyclopedia of Type Strains, Phase IV (KMG-IV): sequencing the most valuable type-strain genomes for metagenomic binning, comparative biology and taxonomic classification.</title>
        <authorList>
            <person name="Goeker M."/>
        </authorList>
    </citation>
    <scope>NUCLEOTIDE SEQUENCE [LARGE SCALE GENOMIC DNA]</scope>
    <source>
        <strain evidence="2 3">DSM 45533</strain>
    </source>
</reference>
<evidence type="ECO:0000313" key="2">
    <source>
        <dbReference type="EMBL" id="MBA2892498.1"/>
    </source>
</evidence>
<organism evidence="2 3">
    <name type="scientific">Nonomuraea soli</name>
    <dbReference type="NCBI Taxonomy" id="1032476"/>
    <lineage>
        <taxon>Bacteria</taxon>
        <taxon>Bacillati</taxon>
        <taxon>Actinomycetota</taxon>
        <taxon>Actinomycetes</taxon>
        <taxon>Streptosporangiales</taxon>
        <taxon>Streptosporangiaceae</taxon>
        <taxon>Nonomuraea</taxon>
    </lineage>
</organism>
<proteinExistence type="inferred from homology"/>
<gene>
    <name evidence="2" type="ORF">HNR30_003852</name>
</gene>
<dbReference type="NCBIfam" id="TIGR03930">
    <property type="entry name" value="WXG100_ESAT6"/>
    <property type="match status" value="1"/>
</dbReference>
<comment type="similarity">
    <text evidence="1">Belongs to the WXG100 family.</text>
</comment>
<dbReference type="InterPro" id="IPR010310">
    <property type="entry name" value="T7SS_ESAT-6-like"/>
</dbReference>
<dbReference type="SUPFAM" id="SSF140453">
    <property type="entry name" value="EsxAB dimer-like"/>
    <property type="match status" value="1"/>
</dbReference>